<dbReference type="PANTHER" id="PTHR10704:SF44">
    <property type="entry name" value="LD35051P-RELATED"/>
    <property type="match status" value="1"/>
</dbReference>
<dbReference type="FunFam" id="3.40.50.300:FF:001931">
    <property type="entry name" value="Blast:Carbohydrate sulfotransferase 4"/>
    <property type="match status" value="1"/>
</dbReference>
<feature type="compositionally biased region" description="Basic residues" evidence="1">
    <location>
        <begin position="831"/>
        <end position="840"/>
    </location>
</feature>
<name>A0A8W7P841_ANOCL</name>
<dbReference type="GO" id="GO:0006790">
    <property type="term" value="P:sulfur compound metabolic process"/>
    <property type="evidence" value="ECO:0007669"/>
    <property type="project" value="TreeGrafter"/>
</dbReference>
<protein>
    <recommendedName>
        <fullName evidence="2">Sulfotransferase domain-containing protein</fullName>
    </recommendedName>
</protein>
<evidence type="ECO:0000313" key="3">
    <source>
        <dbReference type="EnsemblMetazoa" id="ACOM026857-PA.1"/>
    </source>
</evidence>
<dbReference type="AntiFam" id="ANF00149">
    <property type="entry name" value="Shadow ORF (opposite cshA)"/>
</dbReference>
<dbReference type="SUPFAM" id="SSF52540">
    <property type="entry name" value="P-loop containing nucleoside triphosphate hydrolases"/>
    <property type="match status" value="1"/>
</dbReference>
<dbReference type="InterPro" id="IPR000863">
    <property type="entry name" value="Sulfotransferase_dom"/>
</dbReference>
<dbReference type="Proteomes" id="UP000075882">
    <property type="component" value="Unassembled WGS sequence"/>
</dbReference>
<proteinExistence type="predicted"/>
<feature type="domain" description="Sulfotransferase" evidence="2">
    <location>
        <begin position="127"/>
        <end position="358"/>
    </location>
</feature>
<dbReference type="VEuPathDB" id="VectorBase:ACON2_039163"/>
<dbReference type="Gene3D" id="3.40.50.300">
    <property type="entry name" value="P-loop containing nucleotide triphosphate hydrolases"/>
    <property type="match status" value="1"/>
</dbReference>
<dbReference type="Pfam" id="PF00685">
    <property type="entry name" value="Sulfotransfer_1"/>
    <property type="match status" value="1"/>
</dbReference>
<dbReference type="InterPro" id="IPR051135">
    <property type="entry name" value="Gal/GlcNAc/GalNAc_ST"/>
</dbReference>
<dbReference type="GO" id="GO:0006044">
    <property type="term" value="P:N-acetylglucosamine metabolic process"/>
    <property type="evidence" value="ECO:0007669"/>
    <property type="project" value="TreeGrafter"/>
</dbReference>
<reference evidence="3" key="1">
    <citation type="submission" date="2022-08" db="UniProtKB">
        <authorList>
            <consortium name="EnsemblMetazoa"/>
        </authorList>
    </citation>
    <scope>IDENTIFICATION</scope>
</reference>
<feature type="region of interest" description="Disordered" evidence="1">
    <location>
        <begin position="812"/>
        <end position="840"/>
    </location>
</feature>
<dbReference type="PANTHER" id="PTHR10704">
    <property type="entry name" value="CARBOHYDRATE SULFOTRANSFERASE"/>
    <property type="match status" value="1"/>
</dbReference>
<organism evidence="3">
    <name type="scientific">Anopheles coluzzii</name>
    <name type="common">African malaria mosquito</name>
    <dbReference type="NCBI Taxonomy" id="1518534"/>
    <lineage>
        <taxon>Eukaryota</taxon>
        <taxon>Metazoa</taxon>
        <taxon>Ecdysozoa</taxon>
        <taxon>Arthropoda</taxon>
        <taxon>Hexapoda</taxon>
        <taxon>Insecta</taxon>
        <taxon>Pterygota</taxon>
        <taxon>Neoptera</taxon>
        <taxon>Endopterygota</taxon>
        <taxon>Diptera</taxon>
        <taxon>Nematocera</taxon>
        <taxon>Culicoidea</taxon>
        <taxon>Culicidae</taxon>
        <taxon>Anophelinae</taxon>
        <taxon>Anopheles</taxon>
    </lineage>
</organism>
<dbReference type="AlphaFoldDB" id="A0A8W7P841"/>
<dbReference type="GO" id="GO:0001517">
    <property type="term" value="F:N-acetylglucosamine 6-O-sulfotransferase activity"/>
    <property type="evidence" value="ECO:0007669"/>
    <property type="project" value="TreeGrafter"/>
</dbReference>
<sequence>MSRRKNLAGLVAATVVCIVLLYASQRYTSNSYGTEYFRPRERPANLRMLNSHKYYGSRTYGGAAGGGGAGTAYDTYPPISTAHNSTISIEDVLNYQRALISAECTDSSYGERKLPDGLTPETGGKPTRSLIITTWRSGSTFLGDILNALPGNYYHYEPLLDFDIVQIRGPPNDSVALHNLRHLLHCDYSEMENYLEFGRTHNYLFSHNTRLWQQCVRFPQFCYEPRFLGPFCRLFPRQSMKVVRLRAALVTPLLEDESLNVRVVLLIRDPRGSMQSRKHRVWCPGRPDCDDPSTVCSDMQLDYEAAIELSQRFPQRFRVVRYEDLSLNPYKMTKEILQFYGLPYHPEVKMFLDTHTKQDVGGVSSTYRDSKSAPFHWTKDLTYDEVKIIQDSCVAAMRSWGYRNATSERELYDNFNPLLPYSVSLPLLDVALLDACGTVRFRHSLLQCHHLVLFALVLGQLLAEQMLDALVQLHIVLRHERNRLAGPAGTSRAPHAMNVVLAVHGNVQIQHHVHVRYVEPAGRNIGRDEDLARLRFELVQRRQPLVLRHLAVQRDSRQPERAQHQRRADGVVAGAAENHETVARQLVQHVHQYWSSFSTVWYLLDTSTLTGSRNEARSSFFTFFVMVALNRKVRRSRGITLRILFTSSSKSMLRMRSASSITSTQRLELFRYLVGKFACRRQHDGKIALRIVEQGLQDGQGERTRLTGARLRQPDNVLALQGERDGFALNFRRPRHAVQSVSMRPWRRKTENVITYAVVNRKLAIPPVRTKSSHDLLTSVPFSACPSCSSSPSVPEPFSSWSEESSPLAAALAASSTSDMPSLSELDILPKAHRNQNKKN</sequence>
<dbReference type="InterPro" id="IPR027417">
    <property type="entry name" value="P-loop_NTPase"/>
</dbReference>
<accession>A0A8W7P841</accession>
<evidence type="ECO:0000259" key="2">
    <source>
        <dbReference type="Pfam" id="PF00685"/>
    </source>
</evidence>
<dbReference type="EnsemblMetazoa" id="ACOM026857-RA">
    <property type="protein sequence ID" value="ACOM026857-PA.1"/>
    <property type="gene ID" value="ACOM026857"/>
</dbReference>
<evidence type="ECO:0000256" key="1">
    <source>
        <dbReference type="SAM" id="MobiDB-lite"/>
    </source>
</evidence>